<dbReference type="AlphaFoldDB" id="A0A9P6KCP4"/>
<comment type="caution">
    <text evidence="2">The sequence shown here is derived from an EMBL/GenBank/DDBJ whole genome shotgun (WGS) entry which is preliminary data.</text>
</comment>
<keyword evidence="1" id="KW-0732">Signal</keyword>
<evidence type="ECO:0000313" key="2">
    <source>
        <dbReference type="EMBL" id="KAF9580043.1"/>
    </source>
</evidence>
<dbReference type="OrthoDB" id="2412648at2759"/>
<reference evidence="2" key="1">
    <citation type="journal article" date="2020" name="Fungal Divers.">
        <title>Resolving the Mortierellaceae phylogeny through synthesis of multi-gene phylogenetics and phylogenomics.</title>
        <authorList>
            <person name="Vandepol N."/>
            <person name="Liber J."/>
            <person name="Desiro A."/>
            <person name="Na H."/>
            <person name="Kennedy M."/>
            <person name="Barry K."/>
            <person name="Grigoriev I.V."/>
            <person name="Miller A.N."/>
            <person name="O'Donnell K."/>
            <person name="Stajich J.E."/>
            <person name="Bonito G."/>
        </authorList>
    </citation>
    <scope>NUCLEOTIDE SEQUENCE</scope>
    <source>
        <strain evidence="2">KOD1015</strain>
    </source>
</reference>
<keyword evidence="3" id="KW-1185">Reference proteome</keyword>
<accession>A0A9P6KCP4</accession>
<dbReference type="Proteomes" id="UP000780801">
    <property type="component" value="Unassembled WGS sequence"/>
</dbReference>
<name>A0A9P6KCP4_9FUNG</name>
<dbReference type="EMBL" id="JAABOA010002318">
    <property type="protein sequence ID" value="KAF9580043.1"/>
    <property type="molecule type" value="Genomic_DNA"/>
</dbReference>
<gene>
    <name evidence="2" type="ORF">BGW38_003462</name>
</gene>
<proteinExistence type="predicted"/>
<sequence>MRFITAIVAAAVAAVASAQTPYFPFSPEGACVAACTSTVGKTFFALYDDVDETGPFFLTSLAYTYERGSPTTIQFMTQAGTCMTPCPTAELDLYRAQYPLKLKWYQANKSASLRRRSNE</sequence>
<feature type="signal peptide" evidence="1">
    <location>
        <begin position="1"/>
        <end position="18"/>
    </location>
</feature>
<organism evidence="2 3">
    <name type="scientific">Lunasporangiospora selenospora</name>
    <dbReference type="NCBI Taxonomy" id="979761"/>
    <lineage>
        <taxon>Eukaryota</taxon>
        <taxon>Fungi</taxon>
        <taxon>Fungi incertae sedis</taxon>
        <taxon>Mucoromycota</taxon>
        <taxon>Mortierellomycotina</taxon>
        <taxon>Mortierellomycetes</taxon>
        <taxon>Mortierellales</taxon>
        <taxon>Mortierellaceae</taxon>
        <taxon>Lunasporangiospora</taxon>
    </lineage>
</organism>
<protein>
    <submittedName>
        <fullName evidence="2">Uncharacterized protein</fullName>
    </submittedName>
</protein>
<evidence type="ECO:0000256" key="1">
    <source>
        <dbReference type="SAM" id="SignalP"/>
    </source>
</evidence>
<feature type="chain" id="PRO_5040335670" evidence="1">
    <location>
        <begin position="19"/>
        <end position="119"/>
    </location>
</feature>
<evidence type="ECO:0000313" key="3">
    <source>
        <dbReference type="Proteomes" id="UP000780801"/>
    </source>
</evidence>